<dbReference type="AlphaFoldDB" id="A0A8F8SP55"/>
<sequence>MNNITLEDFGLFKDESLNVDFVSFNGRNLDTPQMLEVARYFQTLGFNSYTKSREEEHSRQKYITNFRNKFELVFISNIPYQKKVKQIQFPGVSRHRFYELMKKKSIRGEKITQFNLVLACLDIYYDRLNKLNDECDSHEFVTKSSEIYNKLNKDKKRIINSRVIQNGKGLLFRFGNRRNAHYYRLYGKDNSLKFEFEIEGSFINDLNELLIKECFPEFETILSYQFFKQSLKLFKFYTYSPELIWGINPFLRHL</sequence>
<protein>
    <submittedName>
        <fullName evidence="1">Uncharacterized protein</fullName>
    </submittedName>
</protein>
<keyword evidence="1" id="KW-0934">Plastid</keyword>
<accession>A0A8F8SP55</accession>
<name>A0A8F8SP55_9STRA</name>
<reference evidence="1" key="1">
    <citation type="journal article" date="2021" name="Int. J. Mol. Sci.">
        <title>Extreme Enlargement of the Inverted Repeat Region in the Plastid Genomes of Diatoms from the Genus Climaconeis.</title>
        <authorList>
            <person name="Gastineau R."/>
            <person name="Davidovich N.A."/>
            <person name="Davidovich O.I."/>
            <person name="Lemieux C."/>
            <person name="Turmel M."/>
            <person name="Wrobel R.J."/>
            <person name="Witkowski A."/>
        </authorList>
    </citation>
    <scope>NUCLEOTIDE SEQUENCE</scope>
    <source>
        <strain evidence="1">SZCZ1888</strain>
    </source>
</reference>
<gene>
    <name evidence="1" type="primary">orf254</name>
</gene>
<proteinExistence type="predicted"/>
<organism evidence="1">
    <name type="scientific">Climaconeis cf. scalaris</name>
    <dbReference type="NCBI Taxonomy" id="2846828"/>
    <lineage>
        <taxon>Eukaryota</taxon>
        <taxon>Sar</taxon>
        <taxon>Stramenopiles</taxon>
        <taxon>Ochrophyta</taxon>
        <taxon>Bacillariophyta</taxon>
        <taxon>Bacillariophyceae</taxon>
        <taxon>Bacillariophycidae</taxon>
        <taxon>Naviculales</taxon>
        <taxon>Berkeleyaceae</taxon>
        <taxon>Climaconeis</taxon>
    </lineage>
</organism>
<evidence type="ECO:0000313" key="1">
    <source>
        <dbReference type="EMBL" id="QYB19074.1"/>
    </source>
</evidence>
<geneLocation type="plastid" evidence="1"/>
<dbReference type="EMBL" id="MZ365054">
    <property type="protein sequence ID" value="QYB19074.1"/>
    <property type="molecule type" value="Genomic_DNA"/>
</dbReference>